<dbReference type="EMBL" id="BJUD01000017">
    <property type="protein sequence ID" value="GEK28773.1"/>
    <property type="molecule type" value="Genomic_DNA"/>
</dbReference>
<dbReference type="CDD" id="cd17321">
    <property type="entry name" value="MFS_MMR_MDR_like"/>
    <property type="match status" value="1"/>
</dbReference>
<sequence>MGEKRKQFLGLIALGAIMFMVTLDTTITNIALPDITNYFKETLTNTNWISTIYVLVMAILTIPAAKFGDQFGRKRIMLIGLIIFGSGSILCGFSKTLLMLISMRFIQGIGGAIVTPIMIPLSVSLFGRKRANQAVGIIGAVTAVAAAAGPPIGGMLLKFLSWQWIFFVNVPIVVVTVLLLSICFTESVDDSLTKQIDVMGILFLTLTLAPLTLLLVKGYDFGWKSATSLTLGGVSLISLVVFIIVESRVTAPLMELKLFGERTFTASTIIYFMCGFTIVCSSLVFNFFLENVRGYSALNASMIIMFMSITVMVSMPVGSWLAELFGYQWIITSGMILMTLILVLLSRLKPETTKLMMIMFMVILGSGFGFACLAIVAAVQKIPDNKAGIASGIVNAARQLGTCLGIALLVGTMTHSINHAKHQIKQDARIEINHAKLPHSVSSAITVQLNTAGSNLQSNAFRHRLKTAVLSVPNSVNPQNSQLKEIYDGLSDLQKQFSGRPGTLSTLSAQVNEGQKLFNAQKDAIITKLLINAEDANTSEPVATNVKMLNSEGSQLALGQAELASSLAKTGRVNHALIKMKHGIVALDLNAQLTKLFKKIAKTKDQLLTDAFNHVFLLAGMIIGLSSIIGPFTSVRKSHAKGRSQSVI</sequence>
<keyword evidence="2" id="KW-0813">Transport</keyword>
<reference evidence="10 11" key="1">
    <citation type="journal article" date="2015" name="Genome Announc.">
        <title>Expanding the biotechnology potential of lactobacilli through comparative genomics of 213 strains and associated genera.</title>
        <authorList>
            <person name="Sun Z."/>
            <person name="Harris H.M."/>
            <person name="McCann A."/>
            <person name="Guo C."/>
            <person name="Argimon S."/>
            <person name="Zhang W."/>
            <person name="Yang X."/>
            <person name="Jeffery I.B."/>
            <person name="Cooney J.C."/>
            <person name="Kagawa T.F."/>
            <person name="Liu W."/>
            <person name="Song Y."/>
            <person name="Salvetti E."/>
            <person name="Wrobel A."/>
            <person name="Rasinkangas P."/>
            <person name="Parkhill J."/>
            <person name="Rea M.C."/>
            <person name="O'Sullivan O."/>
            <person name="Ritari J."/>
            <person name="Douillard F.P."/>
            <person name="Paul Ross R."/>
            <person name="Yang R."/>
            <person name="Briner A.E."/>
            <person name="Felis G.E."/>
            <person name="de Vos W.M."/>
            <person name="Barrangou R."/>
            <person name="Klaenhammer T.R."/>
            <person name="Caufield P.W."/>
            <person name="Cui Y."/>
            <person name="Zhang H."/>
            <person name="O'Toole P.W."/>
        </authorList>
    </citation>
    <scope>NUCLEOTIDE SEQUENCE [LARGE SCALE GENOMIC DNA]</scope>
    <source>
        <strain evidence="10 11">DSM 22696</strain>
    </source>
</reference>
<dbReference type="PANTHER" id="PTHR42718">
    <property type="entry name" value="MAJOR FACILITATOR SUPERFAMILY MULTIDRUG TRANSPORTER MFSC"/>
    <property type="match status" value="1"/>
</dbReference>
<dbReference type="OrthoDB" id="9812221at2"/>
<organism evidence="10 11">
    <name type="scientific">Furfurilactobacillus siliginis</name>
    <dbReference type="NCBI Taxonomy" id="348151"/>
    <lineage>
        <taxon>Bacteria</taxon>
        <taxon>Bacillati</taxon>
        <taxon>Bacillota</taxon>
        <taxon>Bacilli</taxon>
        <taxon>Lactobacillales</taxon>
        <taxon>Lactobacillaceae</taxon>
        <taxon>Furfurilactobacillus</taxon>
    </lineage>
</organism>
<feature type="transmembrane region" description="Helical" evidence="7">
    <location>
        <begin position="196"/>
        <end position="216"/>
    </location>
</feature>
<dbReference type="GO" id="GO:0005886">
    <property type="term" value="C:plasma membrane"/>
    <property type="evidence" value="ECO:0007669"/>
    <property type="project" value="UniProtKB-SubCell"/>
</dbReference>
<dbReference type="GO" id="GO:0022857">
    <property type="term" value="F:transmembrane transporter activity"/>
    <property type="evidence" value="ECO:0007669"/>
    <property type="project" value="InterPro"/>
</dbReference>
<dbReference type="PANTHER" id="PTHR42718:SF46">
    <property type="entry name" value="BLR6921 PROTEIN"/>
    <property type="match status" value="1"/>
</dbReference>
<evidence type="ECO:0000256" key="6">
    <source>
        <dbReference type="ARBA" id="ARBA00023136"/>
    </source>
</evidence>
<feature type="transmembrane region" description="Helical" evidence="7">
    <location>
        <begin position="324"/>
        <end position="345"/>
    </location>
</feature>
<feature type="transmembrane region" description="Helical" evidence="7">
    <location>
        <begin position="105"/>
        <end position="127"/>
    </location>
</feature>
<dbReference type="Gene3D" id="1.20.1250.20">
    <property type="entry name" value="MFS general substrate transporter like domains"/>
    <property type="match status" value="1"/>
</dbReference>
<evidence type="ECO:0000256" key="4">
    <source>
        <dbReference type="ARBA" id="ARBA00022692"/>
    </source>
</evidence>
<name>A0A0R2L305_9LACO</name>
<dbReference type="AlphaFoldDB" id="A0A0R2L305"/>
<dbReference type="InterPro" id="IPR011701">
    <property type="entry name" value="MFS"/>
</dbReference>
<evidence type="ECO:0000313" key="9">
    <source>
        <dbReference type="EMBL" id="GEK28773.1"/>
    </source>
</evidence>
<keyword evidence="4 7" id="KW-0812">Transmembrane</keyword>
<feature type="domain" description="Major facilitator superfamily (MFS) profile" evidence="8">
    <location>
        <begin position="10"/>
        <end position="466"/>
    </location>
</feature>
<feature type="transmembrane region" description="Helical" evidence="7">
    <location>
        <begin position="164"/>
        <end position="184"/>
    </location>
</feature>
<dbReference type="PATRIC" id="fig|348151.3.peg.1801"/>
<feature type="transmembrane region" description="Helical" evidence="7">
    <location>
        <begin position="615"/>
        <end position="635"/>
    </location>
</feature>
<comment type="caution">
    <text evidence="10">The sequence shown here is derived from an EMBL/GenBank/DDBJ whole genome shotgun (WGS) entry which is preliminary data.</text>
</comment>
<feature type="transmembrane region" description="Helical" evidence="7">
    <location>
        <begin position="266"/>
        <end position="289"/>
    </location>
</feature>
<dbReference type="PRINTS" id="PR01036">
    <property type="entry name" value="TCRTETB"/>
</dbReference>
<dbReference type="Gene3D" id="1.20.1720.10">
    <property type="entry name" value="Multidrug resistance protein D"/>
    <property type="match status" value="1"/>
</dbReference>
<dbReference type="PROSITE" id="PS50850">
    <property type="entry name" value="MFS"/>
    <property type="match status" value="1"/>
</dbReference>
<feature type="transmembrane region" description="Helical" evidence="7">
    <location>
        <begin position="7"/>
        <end position="27"/>
    </location>
</feature>
<feature type="transmembrane region" description="Helical" evidence="7">
    <location>
        <begin position="134"/>
        <end position="152"/>
    </location>
</feature>
<comment type="subcellular location">
    <subcellularLocation>
        <location evidence="1">Cell membrane</location>
        <topology evidence="1">Multi-pass membrane protein</topology>
    </subcellularLocation>
</comment>
<dbReference type="Proteomes" id="UP000321429">
    <property type="component" value="Unassembled WGS sequence"/>
</dbReference>
<dbReference type="InterPro" id="IPR004638">
    <property type="entry name" value="EmrB-like"/>
</dbReference>
<dbReference type="InterPro" id="IPR020846">
    <property type="entry name" value="MFS_dom"/>
</dbReference>
<dbReference type="RefSeq" id="WP_057810311.1">
    <property type="nucleotide sequence ID" value="NZ_BJUD01000017.1"/>
</dbReference>
<reference evidence="9 12" key="2">
    <citation type="submission" date="2019-07" db="EMBL/GenBank/DDBJ databases">
        <title>Whole genome shotgun sequence of Lactobacillus siliginis NBRC 101315.</title>
        <authorList>
            <person name="Hosoyama A."/>
            <person name="Uohara A."/>
            <person name="Ohji S."/>
            <person name="Ichikawa N."/>
        </authorList>
    </citation>
    <scope>NUCLEOTIDE SEQUENCE [LARGE SCALE GENOMIC DNA]</scope>
    <source>
        <strain evidence="9 12">NBRC 101315</strain>
    </source>
</reference>
<evidence type="ECO:0000256" key="7">
    <source>
        <dbReference type="SAM" id="Phobius"/>
    </source>
</evidence>
<dbReference type="Proteomes" id="UP000051139">
    <property type="component" value="Unassembled WGS sequence"/>
</dbReference>
<feature type="transmembrane region" description="Helical" evidence="7">
    <location>
        <begin position="228"/>
        <end position="245"/>
    </location>
</feature>
<evidence type="ECO:0000313" key="12">
    <source>
        <dbReference type="Proteomes" id="UP000321429"/>
    </source>
</evidence>
<feature type="transmembrane region" description="Helical" evidence="7">
    <location>
        <begin position="77"/>
        <end position="99"/>
    </location>
</feature>
<evidence type="ECO:0000256" key="2">
    <source>
        <dbReference type="ARBA" id="ARBA00022448"/>
    </source>
</evidence>
<keyword evidence="6 7" id="KW-0472">Membrane</keyword>
<feature type="transmembrane region" description="Helical" evidence="7">
    <location>
        <begin position="295"/>
        <end position="317"/>
    </location>
</feature>
<dbReference type="SUPFAM" id="SSF103473">
    <property type="entry name" value="MFS general substrate transporter"/>
    <property type="match status" value="1"/>
</dbReference>
<dbReference type="EMBL" id="JQCB01000006">
    <property type="protein sequence ID" value="KRN96067.1"/>
    <property type="molecule type" value="Genomic_DNA"/>
</dbReference>
<accession>A0A0R2L305</accession>
<keyword evidence="5 7" id="KW-1133">Transmembrane helix</keyword>
<feature type="transmembrane region" description="Helical" evidence="7">
    <location>
        <begin position="47"/>
        <end position="65"/>
    </location>
</feature>
<dbReference type="STRING" id="348151.IV55_GL001750"/>
<keyword evidence="11" id="KW-1185">Reference proteome</keyword>
<proteinExistence type="predicted"/>
<evidence type="ECO:0000313" key="10">
    <source>
        <dbReference type="EMBL" id="KRN96067.1"/>
    </source>
</evidence>
<keyword evidence="3" id="KW-1003">Cell membrane</keyword>
<dbReference type="InterPro" id="IPR036259">
    <property type="entry name" value="MFS_trans_sf"/>
</dbReference>
<evidence type="ECO:0000256" key="3">
    <source>
        <dbReference type="ARBA" id="ARBA00022475"/>
    </source>
</evidence>
<evidence type="ECO:0000256" key="5">
    <source>
        <dbReference type="ARBA" id="ARBA00022989"/>
    </source>
</evidence>
<gene>
    <name evidence="10" type="ORF">IV55_GL001750</name>
    <name evidence="9" type="ORF">LSI01_10840</name>
</gene>
<protein>
    <submittedName>
        <fullName evidence="10">MDR-type permease</fullName>
    </submittedName>
</protein>
<evidence type="ECO:0000256" key="1">
    <source>
        <dbReference type="ARBA" id="ARBA00004651"/>
    </source>
</evidence>
<feature type="transmembrane region" description="Helical" evidence="7">
    <location>
        <begin position="357"/>
        <end position="379"/>
    </location>
</feature>
<evidence type="ECO:0000259" key="8">
    <source>
        <dbReference type="PROSITE" id="PS50850"/>
    </source>
</evidence>
<dbReference type="Pfam" id="PF07690">
    <property type="entry name" value="MFS_1"/>
    <property type="match status" value="1"/>
</dbReference>
<dbReference type="NCBIfam" id="TIGR00711">
    <property type="entry name" value="efflux_EmrB"/>
    <property type="match status" value="1"/>
</dbReference>
<evidence type="ECO:0000313" key="11">
    <source>
        <dbReference type="Proteomes" id="UP000051139"/>
    </source>
</evidence>